<accession>A0A3B6KGB6</accession>
<dbReference type="Gramene" id="TraesCS5A02G220900.2">
    <property type="protein sequence ID" value="TraesCS5A02G220900.2"/>
    <property type="gene ID" value="TraesCS5A02G220900"/>
</dbReference>
<dbReference type="Gramene" id="TraesCS5A03G0567500.1">
    <property type="protein sequence ID" value="TraesCS5A03G0567500.1.CDS"/>
    <property type="gene ID" value="TraesCS5A03G0567500"/>
</dbReference>
<evidence type="ECO:0000256" key="3">
    <source>
        <dbReference type="ARBA" id="ARBA00023163"/>
    </source>
</evidence>
<reference evidence="6" key="1">
    <citation type="submission" date="2018-08" db="EMBL/GenBank/DDBJ databases">
        <authorList>
            <person name="Rossello M."/>
        </authorList>
    </citation>
    <scope>NUCLEOTIDE SEQUENCE [LARGE SCALE GENOMIC DNA]</scope>
    <source>
        <strain evidence="6">cv. Chinese Spring</strain>
    </source>
</reference>
<dbReference type="Pfam" id="PF02365">
    <property type="entry name" value="NAM"/>
    <property type="match status" value="1"/>
</dbReference>
<organism evidence="6">
    <name type="scientific">Triticum aestivum</name>
    <name type="common">Wheat</name>
    <dbReference type="NCBI Taxonomy" id="4565"/>
    <lineage>
        <taxon>Eukaryota</taxon>
        <taxon>Viridiplantae</taxon>
        <taxon>Streptophyta</taxon>
        <taxon>Embryophyta</taxon>
        <taxon>Tracheophyta</taxon>
        <taxon>Spermatophyta</taxon>
        <taxon>Magnoliopsida</taxon>
        <taxon>Liliopsida</taxon>
        <taxon>Poales</taxon>
        <taxon>Poaceae</taxon>
        <taxon>BOP clade</taxon>
        <taxon>Pooideae</taxon>
        <taxon>Triticodae</taxon>
        <taxon>Triticeae</taxon>
        <taxon>Triticinae</taxon>
        <taxon>Triticum</taxon>
    </lineage>
</organism>
<dbReference type="EnsemblPlants" id="TraesCS5A02G220900.2">
    <property type="protein sequence ID" value="TraesCS5A02G220900.2"/>
    <property type="gene ID" value="TraesCS5A02G220900"/>
</dbReference>
<evidence type="ECO:0000256" key="1">
    <source>
        <dbReference type="ARBA" id="ARBA00023015"/>
    </source>
</evidence>
<dbReference type="PANTHER" id="PTHR31744:SF210">
    <property type="entry name" value="NAC DOMAIN-CONTAINING PROTEIN 86-LIKE"/>
    <property type="match status" value="1"/>
</dbReference>
<dbReference type="InterPro" id="IPR003441">
    <property type="entry name" value="NAC-dom"/>
</dbReference>
<keyword evidence="2" id="KW-0238">DNA-binding</keyword>
<dbReference type="OMA" id="FAPQHYC"/>
<evidence type="ECO:0000313" key="6">
    <source>
        <dbReference type="EnsemblPlants" id="TraesCS5A02G220900.2"/>
    </source>
</evidence>
<protein>
    <recommendedName>
        <fullName evidence="5">NAC domain-containing protein</fullName>
    </recommendedName>
</protein>
<dbReference type="InterPro" id="IPR036093">
    <property type="entry name" value="NAC_dom_sf"/>
</dbReference>
<keyword evidence="1" id="KW-0805">Transcription regulation</keyword>
<dbReference type="PANTHER" id="PTHR31744">
    <property type="entry name" value="PROTEIN CUP-SHAPED COTYLEDON 2-RELATED"/>
    <property type="match status" value="1"/>
</dbReference>
<dbReference type="GO" id="GO:0006355">
    <property type="term" value="P:regulation of DNA-templated transcription"/>
    <property type="evidence" value="ECO:0007669"/>
    <property type="project" value="InterPro"/>
</dbReference>
<keyword evidence="4" id="KW-0539">Nucleus</keyword>
<dbReference type="Gramene" id="TraesJAG5A03G02673900.1">
    <property type="protein sequence ID" value="TraesJAG5A03G02673900.1"/>
    <property type="gene ID" value="TraesJAG5A03G02673900"/>
</dbReference>
<evidence type="ECO:0000259" key="5">
    <source>
        <dbReference type="PROSITE" id="PS51005"/>
    </source>
</evidence>
<dbReference type="SUPFAM" id="SSF101941">
    <property type="entry name" value="NAC domain"/>
    <property type="match status" value="1"/>
</dbReference>
<dbReference type="AlphaFoldDB" id="A0A3B6KGB6"/>
<feature type="domain" description="NAC" evidence="5">
    <location>
        <begin position="6"/>
        <end position="158"/>
    </location>
</feature>
<dbReference type="PaxDb" id="4565-Traes_5AL_41B98AAEF.1"/>
<dbReference type="Gramene" id="TraesSYM5A03G02702160.1">
    <property type="protein sequence ID" value="TraesSYM5A03G02702160.1"/>
    <property type="gene ID" value="TraesSYM5A03G02702160"/>
</dbReference>
<keyword evidence="7" id="KW-1185">Reference proteome</keyword>
<sequence>MSQTCLPPGFRFHPTDVEFVSYYLKRKIMGKKLFVEAISEVELYKFAPWDLLINHKSCLQSKDLEWFFFCPHDKKNPKGSWTNRTTPNGYWKTSGKDGTIDLNSRIVGLKKTLIFHEGKAPKGNRTDWVMYEYKMEDETLVSTGFSKDAYVLSGLGPRIGVEDSQVESSAWVTAIVIREPSAPQQSVQFSEHVNICSDEVAGLT</sequence>
<dbReference type="Gramene" id="TraesSTA5A03G02663730.1">
    <property type="protein sequence ID" value="TraesSTA5A03G02663730.1"/>
    <property type="gene ID" value="TraesSTA5A03G02663730"/>
</dbReference>
<keyword evidence="3" id="KW-0804">Transcription</keyword>
<dbReference type="Gene3D" id="2.170.150.80">
    <property type="entry name" value="NAC domain"/>
    <property type="match status" value="1"/>
</dbReference>
<evidence type="ECO:0000256" key="2">
    <source>
        <dbReference type="ARBA" id="ARBA00023125"/>
    </source>
</evidence>
<dbReference type="SMR" id="A0A3B6KGB6"/>
<name>A0A3B6KGB6_WHEAT</name>
<reference evidence="6" key="2">
    <citation type="submission" date="2018-10" db="UniProtKB">
        <authorList>
            <consortium name="EnsemblPlants"/>
        </authorList>
    </citation>
    <scope>IDENTIFICATION</scope>
</reference>
<proteinExistence type="predicted"/>
<evidence type="ECO:0000256" key="4">
    <source>
        <dbReference type="ARBA" id="ARBA00023242"/>
    </source>
</evidence>
<dbReference type="PROSITE" id="PS51005">
    <property type="entry name" value="NAC"/>
    <property type="match status" value="1"/>
</dbReference>
<dbReference type="Proteomes" id="UP000019116">
    <property type="component" value="Chromosome 5A"/>
</dbReference>
<dbReference type="Gramene" id="TraesLAC5A03G02626510.1">
    <property type="protein sequence ID" value="TraesLAC5A03G02626510.1"/>
    <property type="gene ID" value="TraesLAC5A03G02626510"/>
</dbReference>
<dbReference type="GO" id="GO:0003677">
    <property type="term" value="F:DNA binding"/>
    <property type="evidence" value="ECO:0007669"/>
    <property type="project" value="UniProtKB-KW"/>
</dbReference>
<evidence type="ECO:0000313" key="7">
    <source>
        <dbReference type="Proteomes" id="UP000019116"/>
    </source>
</evidence>
<dbReference type="OrthoDB" id="645697at2759"/>